<dbReference type="RefSeq" id="NP_001388692.1">
    <property type="nucleotide sequence ID" value="NM_001401763.1"/>
</dbReference>
<feature type="chain" id="PRO_5008522190" evidence="1">
    <location>
        <begin position="25"/>
        <end position="149"/>
    </location>
</feature>
<reference evidence="2" key="1">
    <citation type="journal article" date="2016" name="Sci. Rep.">
        <title>Expansion of amphibian intronless interferons revises the paradigm for interferon evolution and functional diversity.</title>
        <authorList>
            <person name="Sang Y."/>
            <person name="Liu Q."/>
            <person name="Lee J."/>
            <person name="Ma W."/>
            <person name="McVey D.S."/>
            <person name="Blecha F."/>
        </authorList>
    </citation>
    <scope>NUCLEOTIDE SEQUENCE</scope>
    <source>
        <strain evidence="2">Ifnx6</strain>
    </source>
</reference>
<proteinExistence type="predicted"/>
<protein>
    <submittedName>
        <fullName evidence="2">Type I interferon 6</fullName>
    </submittedName>
</protein>
<evidence type="ECO:0000313" key="2">
    <source>
        <dbReference type="EMBL" id="ANQ43318.1"/>
    </source>
</evidence>
<accession>A0A1B1FFU6</accession>
<feature type="signal peptide" evidence="1">
    <location>
        <begin position="1"/>
        <end position="24"/>
    </location>
</feature>
<name>A0A1B1FFU6_XENLA</name>
<keyword evidence="1" id="KW-0732">Signal</keyword>
<evidence type="ECO:0000256" key="1">
    <source>
        <dbReference type="SAM" id="SignalP"/>
    </source>
</evidence>
<dbReference type="GeneID" id="124416885"/>
<dbReference type="EMBL" id="KU594573">
    <property type="protein sequence ID" value="ANQ43318.1"/>
    <property type="molecule type" value="Genomic_DNA"/>
</dbReference>
<sequence>MSAPTHSALSLLLLQFTLHPHCAAEMISLHRSFYKAECEGQSAVGSQHGTGLHLLQESPNVMRELCAICAEQGKDTTLFSPSPHTNIFPSSNKSLSFIPFCLCLQNVFYLICTRHRIKRIQYNPFYHNAGFSFSALAPYNSACCQYCGK</sequence>
<organism evidence="2">
    <name type="scientific">Xenopus laevis</name>
    <name type="common">African clawed frog</name>
    <dbReference type="NCBI Taxonomy" id="8355"/>
    <lineage>
        <taxon>Eukaryota</taxon>
        <taxon>Metazoa</taxon>
        <taxon>Chordata</taxon>
        <taxon>Craniata</taxon>
        <taxon>Vertebrata</taxon>
        <taxon>Euteleostomi</taxon>
        <taxon>Amphibia</taxon>
        <taxon>Batrachia</taxon>
        <taxon>Anura</taxon>
        <taxon>Pipoidea</taxon>
        <taxon>Pipidae</taxon>
        <taxon>Xenopodinae</taxon>
        <taxon>Xenopus</taxon>
        <taxon>Xenopus</taxon>
    </lineage>
</organism>
<dbReference type="AlphaFoldDB" id="A0A1B1FFU6"/>